<sequence>MPSVLQGAGGRSGAIDGQDDNTAQQEEMKRQLLSQILESDAKERLSRIALVKPQKASAISDILLQMARSGQVRQRVSEEQLIMLLDQVDQVGANESANKITLTWQVTRKKTFDDDDDDWDL</sequence>
<dbReference type="InterPro" id="IPR036883">
    <property type="entry name" value="PDCD5-like_sf"/>
</dbReference>
<dbReference type="GO" id="GO:0003677">
    <property type="term" value="F:DNA binding"/>
    <property type="evidence" value="ECO:0007669"/>
    <property type="project" value="InterPro"/>
</dbReference>
<keyword evidence="4" id="KW-1185">Reference proteome</keyword>
<dbReference type="SUPFAM" id="SSF46950">
    <property type="entry name" value="Double-stranded DNA-binding domain"/>
    <property type="match status" value="1"/>
</dbReference>
<evidence type="ECO:0000256" key="1">
    <source>
        <dbReference type="ARBA" id="ARBA00010490"/>
    </source>
</evidence>
<dbReference type="AlphaFoldDB" id="A0AAF0E8K7"/>
<evidence type="ECO:0000256" key="2">
    <source>
        <dbReference type="SAM" id="MobiDB-lite"/>
    </source>
</evidence>
<reference evidence="3" key="1">
    <citation type="submission" date="2023-03" db="EMBL/GenBank/DDBJ databases">
        <title>Mating type loci evolution in Malassezia.</title>
        <authorList>
            <person name="Coelho M.A."/>
        </authorList>
    </citation>
    <scope>NUCLEOTIDE SEQUENCE</scope>
    <source>
        <strain evidence="3">CBS 10434</strain>
    </source>
</reference>
<accession>A0AAF0E8K7</accession>
<evidence type="ECO:0000313" key="4">
    <source>
        <dbReference type="Proteomes" id="UP001220961"/>
    </source>
</evidence>
<dbReference type="InterPro" id="IPR002836">
    <property type="entry name" value="PDCD5-like"/>
</dbReference>
<feature type="region of interest" description="Disordered" evidence="2">
    <location>
        <begin position="1"/>
        <end position="28"/>
    </location>
</feature>
<protein>
    <recommendedName>
        <fullName evidence="5">Programmed cell death protein 5</fullName>
    </recommendedName>
</protein>
<dbReference type="Gene3D" id="1.10.8.140">
    <property type="entry name" value="PDCD5-like"/>
    <property type="match status" value="1"/>
</dbReference>
<gene>
    <name evidence="3" type="ORF">MCAP1_002483</name>
</gene>
<comment type="similarity">
    <text evidence="1">Belongs to the PDCD5 family.</text>
</comment>
<dbReference type="GO" id="GO:0005634">
    <property type="term" value="C:nucleus"/>
    <property type="evidence" value="ECO:0007669"/>
    <property type="project" value="TreeGrafter"/>
</dbReference>
<dbReference type="Pfam" id="PF01984">
    <property type="entry name" value="dsDNA_bind"/>
    <property type="match status" value="1"/>
</dbReference>
<proteinExistence type="inferred from homology"/>
<dbReference type="EMBL" id="CP119912">
    <property type="protein sequence ID" value="WFD20239.1"/>
    <property type="molecule type" value="Genomic_DNA"/>
</dbReference>
<evidence type="ECO:0000313" key="3">
    <source>
        <dbReference type="EMBL" id="WFD20239.1"/>
    </source>
</evidence>
<dbReference type="PIRSF" id="PIRSF015730">
    <property type="entry name" value="TFAR19"/>
    <property type="match status" value="1"/>
</dbReference>
<organism evidence="3 4">
    <name type="scientific">Malassezia caprae</name>
    <dbReference type="NCBI Taxonomy" id="1381934"/>
    <lineage>
        <taxon>Eukaryota</taxon>
        <taxon>Fungi</taxon>
        <taxon>Dikarya</taxon>
        <taxon>Basidiomycota</taxon>
        <taxon>Ustilaginomycotina</taxon>
        <taxon>Malasseziomycetes</taxon>
        <taxon>Malasseziales</taxon>
        <taxon>Malasseziaceae</taxon>
        <taxon>Malassezia</taxon>
    </lineage>
</organism>
<dbReference type="GO" id="GO:0005829">
    <property type="term" value="C:cytosol"/>
    <property type="evidence" value="ECO:0007669"/>
    <property type="project" value="TreeGrafter"/>
</dbReference>
<name>A0AAF0E8K7_9BASI</name>
<evidence type="ECO:0008006" key="5">
    <source>
        <dbReference type="Google" id="ProtNLM"/>
    </source>
</evidence>
<dbReference type="PANTHER" id="PTHR10840">
    <property type="entry name" value="PROGRAMMED CELL DEATH PROTEIN 5"/>
    <property type="match status" value="1"/>
</dbReference>
<dbReference type="PANTHER" id="PTHR10840:SF0">
    <property type="entry name" value="PROGRAMMED CELL DEATH PROTEIN 5"/>
    <property type="match status" value="1"/>
</dbReference>
<dbReference type="Proteomes" id="UP001220961">
    <property type="component" value="Chromosome 5"/>
</dbReference>